<dbReference type="GO" id="GO:0006570">
    <property type="term" value="P:tyrosine metabolic process"/>
    <property type="evidence" value="ECO:0007669"/>
    <property type="project" value="InterPro"/>
</dbReference>
<keyword evidence="3" id="KW-0479">Metal-binding</keyword>
<evidence type="ECO:0000256" key="6">
    <source>
        <dbReference type="ARBA" id="ARBA00023004"/>
    </source>
</evidence>
<reference evidence="9" key="1">
    <citation type="journal article" date="2010" name="Science">
        <title>Signatures of adaptation to obligate biotrophy in the Hyaloperonospora arabidopsidis genome.</title>
        <authorList>
            <person name="Baxter L."/>
            <person name="Tripathy S."/>
            <person name="Ishaque N."/>
            <person name="Boot N."/>
            <person name="Cabral A."/>
            <person name="Kemen E."/>
            <person name="Thines M."/>
            <person name="Ah-Fong A."/>
            <person name="Anderson R."/>
            <person name="Badejoko W."/>
            <person name="Bittner-Eddy P."/>
            <person name="Boore J.L."/>
            <person name="Chibucos M.C."/>
            <person name="Coates M."/>
            <person name="Dehal P."/>
            <person name="Delehaunty K."/>
            <person name="Dong S."/>
            <person name="Downton P."/>
            <person name="Dumas B."/>
            <person name="Fabro G."/>
            <person name="Fronick C."/>
            <person name="Fuerstenberg S.I."/>
            <person name="Fulton L."/>
            <person name="Gaulin E."/>
            <person name="Govers F."/>
            <person name="Hughes L."/>
            <person name="Humphray S."/>
            <person name="Jiang R.H."/>
            <person name="Judelson H."/>
            <person name="Kamoun S."/>
            <person name="Kyung K."/>
            <person name="Meijer H."/>
            <person name="Minx P."/>
            <person name="Morris P."/>
            <person name="Nelson J."/>
            <person name="Phuntumart V."/>
            <person name="Qutob D."/>
            <person name="Rehmany A."/>
            <person name="Rougon-Cardoso A."/>
            <person name="Ryden P."/>
            <person name="Torto-Alalibo T."/>
            <person name="Studholme D."/>
            <person name="Wang Y."/>
            <person name="Win J."/>
            <person name="Wood J."/>
            <person name="Clifton S.W."/>
            <person name="Rogers J."/>
            <person name="Van den Ackerveken G."/>
            <person name="Jones J.D."/>
            <person name="McDowell J.M."/>
            <person name="Beynon J."/>
            <person name="Tyler B.M."/>
        </authorList>
    </citation>
    <scope>NUCLEOTIDE SEQUENCE [LARGE SCALE GENOMIC DNA]</scope>
    <source>
        <strain evidence="9">Emoy2</strain>
    </source>
</reference>
<dbReference type="EC" id="1.13.11.5" evidence="2"/>
<dbReference type="InParanoid" id="M4BV04"/>
<dbReference type="PANTHER" id="PTHR11056:SF0">
    <property type="entry name" value="HOMOGENTISATE 1,2-DIOXYGENASE"/>
    <property type="match status" value="1"/>
</dbReference>
<dbReference type="EMBL" id="JH597958">
    <property type="status" value="NOT_ANNOTATED_CDS"/>
    <property type="molecule type" value="Genomic_DNA"/>
</dbReference>
<comment type="pathway">
    <text evidence="1">Amino-acid degradation; L-phenylalanine degradation; acetoacetate and fumarate from L-phenylalanine: step 4/6.</text>
</comment>
<evidence type="ECO:0000259" key="7">
    <source>
        <dbReference type="Pfam" id="PF20510"/>
    </source>
</evidence>
<dbReference type="GO" id="GO:0046872">
    <property type="term" value="F:metal ion binding"/>
    <property type="evidence" value="ECO:0007669"/>
    <property type="project" value="UniProtKB-KW"/>
</dbReference>
<accession>M4BV04</accession>
<evidence type="ECO:0000256" key="3">
    <source>
        <dbReference type="ARBA" id="ARBA00022723"/>
    </source>
</evidence>
<feature type="domain" description="Homogentisate 1,2-dioxygenase N-terminal" evidence="7">
    <location>
        <begin position="11"/>
        <end position="237"/>
    </location>
</feature>
<keyword evidence="5" id="KW-0560">Oxidoreductase</keyword>
<dbReference type="eggNOG" id="KOG1417">
    <property type="taxonomic scope" value="Eukaryota"/>
</dbReference>
<dbReference type="AlphaFoldDB" id="M4BV04"/>
<dbReference type="InterPro" id="IPR011051">
    <property type="entry name" value="RmlC_Cupin_sf"/>
</dbReference>
<dbReference type="Pfam" id="PF20510">
    <property type="entry name" value="HgmA_N"/>
    <property type="match status" value="1"/>
</dbReference>
<dbReference type="GO" id="GO:0005737">
    <property type="term" value="C:cytoplasm"/>
    <property type="evidence" value="ECO:0007669"/>
    <property type="project" value="TreeGrafter"/>
</dbReference>
<keyword evidence="9" id="KW-1185">Reference proteome</keyword>
<dbReference type="VEuPathDB" id="FungiDB:HpaG810344"/>
<protein>
    <recommendedName>
        <fullName evidence="2">homogentisate 1,2-dioxygenase</fullName>
        <ecNumber evidence="2">1.13.11.5</ecNumber>
    </recommendedName>
</protein>
<dbReference type="Proteomes" id="UP000011713">
    <property type="component" value="Unassembled WGS sequence"/>
</dbReference>
<sequence>MIDKTWNSLSYLSGFGNTFCSEALPNALPKCPYGLYAEQLSGTAFTLPRHKNQRSWLYRILPSVLHEKYQKVEHLYVKGDFAQENLSPQQMRWNPMPLPETSDKVDFVTGLRTIGGAGDPTMKAGMAIHMYAADESMVDKCLYNSDGDFLIVPQVGTLKITTEFGRLKVSPHEICVLQRGIRFSVELDEPSRGYILEVYNHHFILPDLGPIGANGLASPRDFEHPSAAYEDRDCDSHDTLAIQCRCVAWKLRSIQVQPGQVLHDEFGQL</sequence>
<evidence type="ECO:0000256" key="1">
    <source>
        <dbReference type="ARBA" id="ARBA00004704"/>
    </source>
</evidence>
<evidence type="ECO:0000313" key="8">
    <source>
        <dbReference type="EnsemblProtists" id="HpaP810344"/>
    </source>
</evidence>
<reference evidence="8" key="2">
    <citation type="submission" date="2015-06" db="UniProtKB">
        <authorList>
            <consortium name="EnsemblProtists"/>
        </authorList>
    </citation>
    <scope>IDENTIFICATION</scope>
    <source>
        <strain evidence="8">Emoy2</strain>
    </source>
</reference>
<evidence type="ECO:0000256" key="2">
    <source>
        <dbReference type="ARBA" id="ARBA00013127"/>
    </source>
</evidence>
<dbReference type="CDD" id="cd07000">
    <property type="entry name" value="cupin_HGO_N"/>
    <property type="match status" value="1"/>
</dbReference>
<organism evidence="8 9">
    <name type="scientific">Hyaloperonospora arabidopsidis (strain Emoy2)</name>
    <name type="common">Downy mildew agent</name>
    <name type="synonym">Peronospora arabidopsidis</name>
    <dbReference type="NCBI Taxonomy" id="559515"/>
    <lineage>
        <taxon>Eukaryota</taxon>
        <taxon>Sar</taxon>
        <taxon>Stramenopiles</taxon>
        <taxon>Oomycota</taxon>
        <taxon>Peronosporomycetes</taxon>
        <taxon>Peronosporales</taxon>
        <taxon>Peronosporaceae</taxon>
        <taxon>Hyaloperonospora</taxon>
    </lineage>
</organism>
<dbReference type="UniPathway" id="UPA00139">
    <property type="reaction ID" value="UER00339"/>
</dbReference>
<dbReference type="SUPFAM" id="SSF51182">
    <property type="entry name" value="RmlC-like cupins"/>
    <property type="match status" value="1"/>
</dbReference>
<dbReference type="InterPro" id="IPR046452">
    <property type="entry name" value="HgmA_N"/>
</dbReference>
<dbReference type="GO" id="GO:0004411">
    <property type="term" value="F:homogentisate 1,2-dioxygenase activity"/>
    <property type="evidence" value="ECO:0007669"/>
    <property type="project" value="UniProtKB-EC"/>
</dbReference>
<name>M4BV04_HYAAE</name>
<evidence type="ECO:0000256" key="5">
    <source>
        <dbReference type="ARBA" id="ARBA00023002"/>
    </source>
</evidence>
<evidence type="ECO:0000256" key="4">
    <source>
        <dbReference type="ARBA" id="ARBA00022964"/>
    </source>
</evidence>
<evidence type="ECO:0000313" key="9">
    <source>
        <dbReference type="Proteomes" id="UP000011713"/>
    </source>
</evidence>
<dbReference type="InterPro" id="IPR005708">
    <property type="entry name" value="Homogentis_dOase"/>
</dbReference>
<keyword evidence="6" id="KW-0408">Iron</keyword>
<dbReference type="STRING" id="559515.M4BV04"/>
<dbReference type="HOGENOM" id="CLU_027174_1_1_1"/>
<dbReference type="EnsemblProtists" id="HpaT810344">
    <property type="protein sequence ID" value="HpaP810344"/>
    <property type="gene ID" value="HpaG810344"/>
</dbReference>
<keyword evidence="4" id="KW-0223">Dioxygenase</keyword>
<proteinExistence type="predicted"/>
<dbReference type="PANTHER" id="PTHR11056">
    <property type="entry name" value="HOMOGENTISATE 1,2-DIOXYGENASE"/>
    <property type="match status" value="1"/>
</dbReference>
<dbReference type="GO" id="GO:0006559">
    <property type="term" value="P:L-phenylalanine catabolic process"/>
    <property type="evidence" value="ECO:0007669"/>
    <property type="project" value="UniProtKB-UniPathway"/>
</dbReference>
<dbReference type="OMA" id="HEMAKES"/>